<keyword evidence="7 10" id="KW-0012">Acyltransferase</keyword>
<dbReference type="STRING" id="885580.ENSFDAP00000019743"/>
<evidence type="ECO:0000256" key="4">
    <source>
        <dbReference type="ARBA" id="ARBA00022824"/>
    </source>
</evidence>
<accession>A0A091E634</accession>
<dbReference type="AlphaFoldDB" id="A0A091E634"/>
<feature type="transmembrane region" description="Helical" evidence="9">
    <location>
        <begin position="206"/>
        <end position="239"/>
    </location>
</feature>
<feature type="transmembrane region" description="Helical" evidence="9">
    <location>
        <begin position="541"/>
        <end position="562"/>
    </location>
</feature>
<evidence type="ECO:0000256" key="6">
    <source>
        <dbReference type="ARBA" id="ARBA00023136"/>
    </source>
</evidence>
<dbReference type="GO" id="GO:0016412">
    <property type="term" value="F:serine O-acyltransferase activity"/>
    <property type="evidence" value="ECO:0007669"/>
    <property type="project" value="TreeGrafter"/>
</dbReference>
<keyword evidence="5 9" id="KW-1133">Transmembrane helix</keyword>
<comment type="subcellular location">
    <subcellularLocation>
        <location evidence="1">Endoplasmic reticulum membrane</location>
        <topology evidence="1">Multi-pass membrane protein</topology>
    </subcellularLocation>
</comment>
<dbReference type="InterPro" id="IPR004299">
    <property type="entry name" value="MBOAT_fam"/>
</dbReference>
<keyword evidence="6 9" id="KW-0472">Membrane</keyword>
<evidence type="ECO:0000256" key="8">
    <source>
        <dbReference type="SAM" id="MobiDB-lite"/>
    </source>
</evidence>
<dbReference type="Proteomes" id="UP000028990">
    <property type="component" value="Unassembled WGS sequence"/>
</dbReference>
<keyword evidence="11" id="KW-1185">Reference proteome</keyword>
<sequence length="600" mass="66729">MFFHHRSPPMKTGGEATTVRVPRFTKRSSATGSQVRRSPLYALHCEICLHTPPTLRHSLTQPSPAWGQDDHQVEANTRGGFLATPEGPTTQLRTASPTPPPEAAGPLPDAPHPTPDPFCAGVLRRPGRWDGRTKTFPGSIPLPLDVPNPNSVPQPTPSLWALGTVSLDNTSVPTTSNQEQIPPLRRCDHRLFSSGRPTSFESSPPWYLFLLAGGGVLALAAMGVYAVLVFIPVICAVLLVSLLEPQEVHKWTFFFQMSWQTLCHLGLHYTEYYLQEPPSLRFCITLSSLMLLTQRVTSLSLDICEGKVEATTGSIGSRSSLSECLCKALPYFSYLLFFPALLGGPLCSFQRFQAHVQGSSSLCGCSFWALTWRGLLVLGLECLKVALSSVVSAGTGLTDCQKLECVYVLWSTAGLFKLTYYSQWILDDWLLHAAGFGSEFDQSTGEEGYVPDADIWTLETTHRLSLFTRKWNRSTARWLRRLVFQGSSGWPLLQTFAFSAWWHGLHPGQVFGFLCWAVMVEADYLIHAFANLSISSWPMRLLYRSLTWASTQLIVAYIMLAVEGRSLSSLWSLCNSCNSVLPMVYCILLFLLVRRKRKVN</sequence>
<protein>
    <submittedName>
        <fullName evidence="10">Ghrelin O-acyltransferase</fullName>
    </submittedName>
</protein>
<organism evidence="10 11">
    <name type="scientific">Fukomys damarensis</name>
    <name type="common">Damaraland mole rat</name>
    <name type="synonym">Cryptomys damarensis</name>
    <dbReference type="NCBI Taxonomy" id="885580"/>
    <lineage>
        <taxon>Eukaryota</taxon>
        <taxon>Metazoa</taxon>
        <taxon>Chordata</taxon>
        <taxon>Craniata</taxon>
        <taxon>Vertebrata</taxon>
        <taxon>Euteleostomi</taxon>
        <taxon>Mammalia</taxon>
        <taxon>Eutheria</taxon>
        <taxon>Euarchontoglires</taxon>
        <taxon>Glires</taxon>
        <taxon>Rodentia</taxon>
        <taxon>Hystricomorpha</taxon>
        <taxon>Bathyergidae</taxon>
        <taxon>Fukomys</taxon>
    </lineage>
</organism>
<proteinExistence type="predicted"/>
<reference evidence="10 11" key="1">
    <citation type="submission" date="2013-11" db="EMBL/GenBank/DDBJ databases">
        <title>The Damaraland mole rat (Fukomys damarensis) genome and evolution of African mole rats.</title>
        <authorList>
            <person name="Gladyshev V.N."/>
            <person name="Fang X."/>
        </authorList>
    </citation>
    <scope>NUCLEOTIDE SEQUENCE [LARGE SCALE GENOMIC DNA]</scope>
    <source>
        <tissue evidence="10">Liver</tissue>
    </source>
</reference>
<evidence type="ECO:0000256" key="7">
    <source>
        <dbReference type="ARBA" id="ARBA00023315"/>
    </source>
</evidence>
<keyword evidence="2 10" id="KW-0808">Transferase</keyword>
<evidence type="ECO:0000256" key="3">
    <source>
        <dbReference type="ARBA" id="ARBA00022692"/>
    </source>
</evidence>
<dbReference type="GO" id="GO:0005789">
    <property type="term" value="C:endoplasmic reticulum membrane"/>
    <property type="evidence" value="ECO:0007669"/>
    <property type="project" value="UniProtKB-SubCell"/>
</dbReference>
<evidence type="ECO:0000256" key="9">
    <source>
        <dbReference type="SAM" id="Phobius"/>
    </source>
</evidence>
<dbReference type="eggNOG" id="KOG2704">
    <property type="taxonomic scope" value="Eukaryota"/>
</dbReference>
<feature type="compositionally biased region" description="Pro residues" evidence="8">
    <location>
        <begin position="97"/>
        <end position="116"/>
    </location>
</feature>
<evidence type="ECO:0000256" key="2">
    <source>
        <dbReference type="ARBA" id="ARBA00022679"/>
    </source>
</evidence>
<feature type="region of interest" description="Disordered" evidence="8">
    <location>
        <begin position="79"/>
        <end position="124"/>
    </location>
</feature>
<feature type="transmembrane region" description="Helical" evidence="9">
    <location>
        <begin position="510"/>
        <end position="529"/>
    </location>
</feature>
<name>A0A091E634_FUKDA</name>
<keyword evidence="4" id="KW-0256">Endoplasmic reticulum</keyword>
<dbReference type="InterPro" id="IPR049941">
    <property type="entry name" value="LPLAT_7/PORCN-like"/>
</dbReference>
<dbReference type="EMBL" id="KN120606">
    <property type="protein sequence ID" value="KFO38183.1"/>
    <property type="molecule type" value="Genomic_DNA"/>
</dbReference>
<evidence type="ECO:0000256" key="1">
    <source>
        <dbReference type="ARBA" id="ARBA00004477"/>
    </source>
</evidence>
<dbReference type="GO" id="GO:0030258">
    <property type="term" value="P:lipid modification"/>
    <property type="evidence" value="ECO:0007669"/>
    <property type="project" value="TreeGrafter"/>
</dbReference>
<evidence type="ECO:0000256" key="5">
    <source>
        <dbReference type="ARBA" id="ARBA00022989"/>
    </source>
</evidence>
<gene>
    <name evidence="10" type="ORF">H920_00421</name>
</gene>
<feature type="transmembrane region" description="Helical" evidence="9">
    <location>
        <begin position="482"/>
        <end position="504"/>
    </location>
</feature>
<dbReference type="PANTHER" id="PTHR13906">
    <property type="entry name" value="PORCUPINE"/>
    <property type="match status" value="1"/>
</dbReference>
<feature type="transmembrane region" description="Helical" evidence="9">
    <location>
        <begin position="568"/>
        <end position="593"/>
    </location>
</feature>
<evidence type="ECO:0000313" key="11">
    <source>
        <dbReference type="Proteomes" id="UP000028990"/>
    </source>
</evidence>
<dbReference type="PANTHER" id="PTHR13906:SF3">
    <property type="entry name" value="GHRELIN O-ACYLTRANSFERASE"/>
    <property type="match status" value="1"/>
</dbReference>
<dbReference type="Pfam" id="PF03062">
    <property type="entry name" value="MBOAT"/>
    <property type="match status" value="1"/>
</dbReference>
<evidence type="ECO:0000313" key="10">
    <source>
        <dbReference type="EMBL" id="KFO38183.1"/>
    </source>
</evidence>
<keyword evidence="3 9" id="KW-0812">Transmembrane</keyword>